<keyword evidence="1" id="KW-0472">Membrane</keyword>
<comment type="caution">
    <text evidence="2">The sequence shown here is derived from an EMBL/GenBank/DDBJ whole genome shotgun (WGS) entry which is preliminary data.</text>
</comment>
<proteinExistence type="predicted"/>
<organism evidence="2 3">
    <name type="scientific">Thermonema lapsum</name>
    <dbReference type="NCBI Taxonomy" id="28195"/>
    <lineage>
        <taxon>Bacteria</taxon>
        <taxon>Pseudomonadati</taxon>
        <taxon>Bacteroidota</taxon>
        <taxon>Cytophagia</taxon>
        <taxon>Cytophagales</taxon>
        <taxon>Thermonemataceae</taxon>
        <taxon>Thermonema</taxon>
    </lineage>
</organism>
<feature type="transmembrane region" description="Helical" evidence="1">
    <location>
        <begin position="6"/>
        <end position="29"/>
    </location>
</feature>
<evidence type="ECO:0000256" key="1">
    <source>
        <dbReference type="SAM" id="Phobius"/>
    </source>
</evidence>
<reference evidence="2 3" key="1">
    <citation type="submission" date="2020-03" db="EMBL/GenBank/DDBJ databases">
        <title>Genomic Encyclopedia of Type Strains, Phase IV (KMG-IV): sequencing the most valuable type-strain genomes for metagenomic binning, comparative biology and taxonomic classification.</title>
        <authorList>
            <person name="Goeker M."/>
        </authorList>
    </citation>
    <scope>NUCLEOTIDE SEQUENCE [LARGE SCALE GENOMIC DNA]</scope>
    <source>
        <strain evidence="2 3">DSM 5718</strain>
    </source>
</reference>
<dbReference type="RefSeq" id="WP_166918368.1">
    <property type="nucleotide sequence ID" value="NZ_JAASRN010000001.1"/>
</dbReference>
<keyword evidence="1" id="KW-1133">Transmembrane helix</keyword>
<gene>
    <name evidence="2" type="ORF">FHS56_000578</name>
</gene>
<keyword evidence="1" id="KW-0812">Transmembrane</keyword>
<evidence type="ECO:0000313" key="3">
    <source>
        <dbReference type="Proteomes" id="UP000537126"/>
    </source>
</evidence>
<sequence length="133" mass="15565">MHSFSFGLSSAKILFIFFVWAMVAAGCRLELPRLEGFDREAWQQDPKGCRGQRLVFETALEKQLDKLIGLRPEEVKRLLGKPDRVRLYRRGQYFYVYYLETGNQCNETLAKEGKRIELRFSSLDKVNEAVLLR</sequence>
<accession>A0A846MNV7</accession>
<evidence type="ECO:0000313" key="2">
    <source>
        <dbReference type="EMBL" id="NIK73092.1"/>
    </source>
</evidence>
<name>A0A846MNV7_9BACT</name>
<protein>
    <submittedName>
        <fullName evidence="2">Uncharacterized protein</fullName>
    </submittedName>
</protein>
<dbReference type="EMBL" id="JAASRN010000001">
    <property type="protein sequence ID" value="NIK73092.1"/>
    <property type="molecule type" value="Genomic_DNA"/>
</dbReference>
<dbReference type="Proteomes" id="UP000537126">
    <property type="component" value="Unassembled WGS sequence"/>
</dbReference>
<dbReference type="AlphaFoldDB" id="A0A846MNV7"/>
<keyword evidence="3" id="KW-1185">Reference proteome</keyword>